<proteinExistence type="predicted"/>
<gene>
    <name evidence="1" type="ORF">UFOVP58_128</name>
</gene>
<reference evidence="1" key="1">
    <citation type="submission" date="2020-04" db="EMBL/GenBank/DDBJ databases">
        <authorList>
            <person name="Chiriac C."/>
            <person name="Salcher M."/>
            <person name="Ghai R."/>
            <person name="Kavagutti S V."/>
        </authorList>
    </citation>
    <scope>NUCLEOTIDE SEQUENCE</scope>
</reference>
<sequence length="249" mass="29027">MTQPYFYIIEHINTGKRYAGARWQKGCHPNEFMKESGYTTSSFIVNEIVKSEGLNSFKVLEILLMDNPYEFETEFLKTNNCAMSEIWLNKHNNENCPPPYGSVEFKDLMIEKYGVSHNSHIPEVREQMTKNQKEFYKNNPEFITRRSRKMVATKIINGTTGKGVKRPNYTNNGTTGNWERTEEYRKKKSMVEKIDGHFVKNNPMQDPEKRKLVSLSKIGKKKFVNLETNQTKMCFPDNVPLGFSLVKNK</sequence>
<accession>A0A6J5KSG4</accession>
<protein>
    <submittedName>
        <fullName evidence="1">Uncharacterized protein</fullName>
    </submittedName>
</protein>
<dbReference type="EMBL" id="LR796186">
    <property type="protein sequence ID" value="CAB4125394.1"/>
    <property type="molecule type" value="Genomic_DNA"/>
</dbReference>
<organism evidence="1">
    <name type="scientific">uncultured Caudovirales phage</name>
    <dbReference type="NCBI Taxonomy" id="2100421"/>
    <lineage>
        <taxon>Viruses</taxon>
        <taxon>Duplodnaviria</taxon>
        <taxon>Heunggongvirae</taxon>
        <taxon>Uroviricota</taxon>
        <taxon>Caudoviricetes</taxon>
        <taxon>Peduoviridae</taxon>
        <taxon>Maltschvirus</taxon>
        <taxon>Maltschvirus maltsch</taxon>
    </lineage>
</organism>
<name>A0A6J5KSG4_9CAUD</name>
<evidence type="ECO:0000313" key="1">
    <source>
        <dbReference type="EMBL" id="CAB4125394.1"/>
    </source>
</evidence>